<feature type="domain" description="HTH tetR-type" evidence="5">
    <location>
        <begin position="20"/>
        <end position="80"/>
    </location>
</feature>
<evidence type="ECO:0000256" key="1">
    <source>
        <dbReference type="ARBA" id="ARBA00023015"/>
    </source>
</evidence>
<dbReference type="PRINTS" id="PR00455">
    <property type="entry name" value="HTHTETR"/>
</dbReference>
<dbReference type="GO" id="GO:0000976">
    <property type="term" value="F:transcription cis-regulatory region binding"/>
    <property type="evidence" value="ECO:0007669"/>
    <property type="project" value="TreeGrafter"/>
</dbReference>
<dbReference type="InterPro" id="IPR036271">
    <property type="entry name" value="Tet_transcr_reg_TetR-rel_C_sf"/>
</dbReference>
<dbReference type="SUPFAM" id="SSF46689">
    <property type="entry name" value="Homeodomain-like"/>
    <property type="match status" value="1"/>
</dbReference>
<dbReference type="PANTHER" id="PTHR30055:SF181">
    <property type="entry name" value="BLR6905 PROTEIN"/>
    <property type="match status" value="1"/>
</dbReference>
<dbReference type="Pfam" id="PF14514">
    <property type="entry name" value="TetR_C_9"/>
    <property type="match status" value="1"/>
</dbReference>
<dbReference type="InterPro" id="IPR009057">
    <property type="entry name" value="Homeodomain-like_sf"/>
</dbReference>
<protein>
    <submittedName>
        <fullName evidence="6">Transcriptional regulator, TetR family</fullName>
    </submittedName>
</protein>
<dbReference type="AlphaFoldDB" id="A0A1Y6F3C0"/>
<accession>A0A1Y6F3C0</accession>
<dbReference type="Gene3D" id="1.10.357.10">
    <property type="entry name" value="Tetracycline Repressor, domain 2"/>
    <property type="match status" value="1"/>
</dbReference>
<evidence type="ECO:0000259" key="5">
    <source>
        <dbReference type="PROSITE" id="PS50977"/>
    </source>
</evidence>
<dbReference type="Pfam" id="PF00440">
    <property type="entry name" value="TetR_N"/>
    <property type="match status" value="1"/>
</dbReference>
<dbReference type="InterPro" id="IPR050109">
    <property type="entry name" value="HTH-type_TetR-like_transc_reg"/>
</dbReference>
<dbReference type="InterPro" id="IPR001647">
    <property type="entry name" value="HTH_TetR"/>
</dbReference>
<proteinExistence type="predicted"/>
<gene>
    <name evidence="6" type="ORF">SAMN06297468_1595</name>
</gene>
<evidence type="ECO:0000256" key="4">
    <source>
        <dbReference type="PROSITE-ProRule" id="PRU00335"/>
    </source>
</evidence>
<sequence length="217" mass="24305">MNAVMNRSGSNTAAKQMPKGAIRDTLLEAASSLMREQDTVDIGILDIAARAQVNHGMIRYYFGSKEGMLLALLDRDVGVRIRQLAALFRLNVTPTERMRIHLEGILDTYYQIPYLNRLIQLMVRDATPERVHHIAEELLKPIANAQQRIITEGIAADEFRNVDPKLFYFNTIGSADGLYANRFTLSAVFGGIAAADDALHERYKRQTVETLMAGLLI</sequence>
<dbReference type="PROSITE" id="PS50977">
    <property type="entry name" value="HTH_TETR_2"/>
    <property type="match status" value="1"/>
</dbReference>
<evidence type="ECO:0000313" key="7">
    <source>
        <dbReference type="Proteomes" id="UP000194420"/>
    </source>
</evidence>
<name>A0A1Y6F3C0_9SPHN</name>
<keyword evidence="1" id="KW-0805">Transcription regulation</keyword>
<keyword evidence="2 4" id="KW-0238">DNA-binding</keyword>
<feature type="DNA-binding region" description="H-T-H motif" evidence="4">
    <location>
        <begin position="43"/>
        <end position="62"/>
    </location>
</feature>
<dbReference type="OrthoDB" id="2356263at2"/>
<dbReference type="GO" id="GO:0003700">
    <property type="term" value="F:DNA-binding transcription factor activity"/>
    <property type="evidence" value="ECO:0007669"/>
    <property type="project" value="TreeGrafter"/>
</dbReference>
<keyword evidence="3" id="KW-0804">Transcription</keyword>
<evidence type="ECO:0000256" key="2">
    <source>
        <dbReference type="ARBA" id="ARBA00023125"/>
    </source>
</evidence>
<dbReference type="SUPFAM" id="SSF48498">
    <property type="entry name" value="Tetracyclin repressor-like, C-terminal domain"/>
    <property type="match status" value="1"/>
</dbReference>
<dbReference type="EMBL" id="FXWG01000002">
    <property type="protein sequence ID" value="SMQ69398.1"/>
    <property type="molecule type" value="Genomic_DNA"/>
</dbReference>
<evidence type="ECO:0000256" key="3">
    <source>
        <dbReference type="ARBA" id="ARBA00023163"/>
    </source>
</evidence>
<dbReference type="InterPro" id="IPR011075">
    <property type="entry name" value="TetR_C"/>
</dbReference>
<keyword evidence="7" id="KW-1185">Reference proteome</keyword>
<reference evidence="7" key="1">
    <citation type="submission" date="2017-04" db="EMBL/GenBank/DDBJ databases">
        <authorList>
            <person name="Varghese N."/>
            <person name="Submissions S."/>
        </authorList>
    </citation>
    <scope>NUCLEOTIDE SEQUENCE [LARGE SCALE GENOMIC DNA]</scope>
</reference>
<organism evidence="6 7">
    <name type="scientific">Altererythrobacter xiamenensis</name>
    <dbReference type="NCBI Taxonomy" id="1316679"/>
    <lineage>
        <taxon>Bacteria</taxon>
        <taxon>Pseudomonadati</taxon>
        <taxon>Pseudomonadota</taxon>
        <taxon>Alphaproteobacteria</taxon>
        <taxon>Sphingomonadales</taxon>
        <taxon>Erythrobacteraceae</taxon>
        <taxon>Altererythrobacter</taxon>
    </lineage>
</organism>
<evidence type="ECO:0000313" key="6">
    <source>
        <dbReference type="EMBL" id="SMQ69398.1"/>
    </source>
</evidence>
<dbReference type="PANTHER" id="PTHR30055">
    <property type="entry name" value="HTH-TYPE TRANSCRIPTIONAL REGULATOR RUTR"/>
    <property type="match status" value="1"/>
</dbReference>
<dbReference type="Proteomes" id="UP000194420">
    <property type="component" value="Unassembled WGS sequence"/>
</dbReference>